<protein>
    <submittedName>
        <fullName evidence="1">Uncharacterized protein</fullName>
    </submittedName>
</protein>
<sequence>MTVHCCRKPAARDDLKKRKNFTYLPKNRSASLDVAPAIRGSRQKIPVVFTVISP</sequence>
<proteinExistence type="predicted"/>
<accession>A0A8S5S3B8</accession>
<reference evidence="1" key="1">
    <citation type="journal article" date="2021" name="Proc. Natl. Acad. Sci. U.S.A.">
        <title>A Catalog of Tens of Thousands of Viruses from Human Metagenomes Reveals Hidden Associations with Chronic Diseases.</title>
        <authorList>
            <person name="Tisza M.J."/>
            <person name="Buck C.B."/>
        </authorList>
    </citation>
    <scope>NUCLEOTIDE SEQUENCE</scope>
    <source>
        <strain evidence="1">CtBLh2</strain>
    </source>
</reference>
<organism evidence="1">
    <name type="scientific">Siphoviridae sp. ctBLh2</name>
    <dbReference type="NCBI Taxonomy" id="2827803"/>
    <lineage>
        <taxon>Viruses</taxon>
        <taxon>Duplodnaviria</taxon>
        <taxon>Heunggongvirae</taxon>
        <taxon>Uroviricota</taxon>
        <taxon>Caudoviricetes</taxon>
    </lineage>
</organism>
<dbReference type="EMBL" id="BK032514">
    <property type="protein sequence ID" value="DAF45500.1"/>
    <property type="molecule type" value="Genomic_DNA"/>
</dbReference>
<name>A0A8S5S3B8_9CAUD</name>
<evidence type="ECO:0000313" key="1">
    <source>
        <dbReference type="EMBL" id="DAF45500.1"/>
    </source>
</evidence>